<keyword evidence="4" id="KW-1185">Reference proteome</keyword>
<name>A0ABT2TF94_9FIRM</name>
<dbReference type="Proteomes" id="UP001652442">
    <property type="component" value="Unassembled WGS sequence"/>
</dbReference>
<dbReference type="PANTHER" id="PTHR43056">
    <property type="entry name" value="PEPTIDASE S9 PROLYL OLIGOPEPTIDASE"/>
    <property type="match status" value="1"/>
</dbReference>
<comment type="caution">
    <text evidence="3">The sequence shown here is derived from an EMBL/GenBank/DDBJ whole genome shotgun (WGS) entry which is preliminary data.</text>
</comment>
<dbReference type="RefSeq" id="WP_262590559.1">
    <property type="nucleotide sequence ID" value="NZ_JAOQJQ010000001.1"/>
</dbReference>
<evidence type="ECO:0000313" key="3">
    <source>
        <dbReference type="EMBL" id="MCU6760854.1"/>
    </source>
</evidence>
<dbReference type="InterPro" id="IPR013736">
    <property type="entry name" value="Xaa-Pro_dipept_C"/>
</dbReference>
<dbReference type="InterPro" id="IPR000383">
    <property type="entry name" value="Xaa-Pro-like_dom"/>
</dbReference>
<dbReference type="SUPFAM" id="SSF49785">
    <property type="entry name" value="Galactose-binding domain-like"/>
    <property type="match status" value="1"/>
</dbReference>
<reference evidence="3 4" key="1">
    <citation type="journal article" date="2021" name="ISME Commun">
        <title>Automated analysis of genomic sequences facilitates high-throughput and comprehensive description of bacteria.</title>
        <authorList>
            <person name="Hitch T.C.A."/>
        </authorList>
    </citation>
    <scope>NUCLEOTIDE SEQUENCE [LARGE SCALE GENOMIC DNA]</scope>
    <source>
        <strain evidence="3 4">Sanger_109</strain>
    </source>
</reference>
<protein>
    <submittedName>
        <fullName evidence="3">CocE/NonD family hydrolase</fullName>
    </submittedName>
</protein>
<gene>
    <name evidence="3" type="ORF">OCV88_00720</name>
</gene>
<proteinExistence type="predicted"/>
<sequence length="602" mass="68974">MNNYFNKYDPSDSPSASYDRIPVCENILREKDVMIPMRDGISVCGDIYRPDMNEPVPALLSFGIHNKELLGPDMFHNVPTQPAWSTLWIGNIEGGDTTYFVTRGYAHVVVNPRNVGKSEDGPFAMTDQYDTIEWIAKQPWCDGNVGMIGISNFAANQFMAAATQPPHLKAIFPFDPAGAYGGPMSFRDVKPGGVLPMMDYVMDLLDVGHSQQKNPGELSEPMKQWWEEAMENPDYRMYGHVYNILTMKGQKNPHLFQSLINPYDNPESTKAGEENFKRIQIPAYTGSGWYAYTYKAHIQGAQHWYHGIDVPKKLVFTGPAHMERPFHSLREEMLRWYDYWLKGIKTGIMEEAAVKYWVMGSNQWRTGEDWPLPETQWTKYYLDSWERLRTKEFNPYGSDAYEQPDAFLQMPPTQTNEISKLRYMTEPLAEDTLVAGPISLNFYASIDQEDTNWIVILKDVGPDESVRTGREGEKEIPKDLPEREVTRGWLKASHRAIDAQRSKAWEPWHLYTREAQQKIVPGEINEYNVEILATANCFKKGHRICLEITSMDMATGTGGLFNAEYIPYHICSSKTTVHKIYRNAKYSSHLLLPIIPLNEAIE</sequence>
<dbReference type="SMART" id="SM00939">
    <property type="entry name" value="PepX_C"/>
    <property type="match status" value="1"/>
</dbReference>
<dbReference type="Gene3D" id="2.60.120.260">
    <property type="entry name" value="Galactose-binding domain-like"/>
    <property type="match status" value="1"/>
</dbReference>
<evidence type="ECO:0000313" key="4">
    <source>
        <dbReference type="Proteomes" id="UP001652442"/>
    </source>
</evidence>
<dbReference type="SUPFAM" id="SSF53474">
    <property type="entry name" value="alpha/beta-Hydrolases"/>
    <property type="match status" value="1"/>
</dbReference>
<dbReference type="NCBIfam" id="TIGR00976">
    <property type="entry name" value="CocE_NonD"/>
    <property type="match status" value="1"/>
</dbReference>
<accession>A0ABT2TF94</accession>
<evidence type="ECO:0000259" key="2">
    <source>
        <dbReference type="SMART" id="SM00939"/>
    </source>
</evidence>
<dbReference type="PANTHER" id="PTHR43056:SF10">
    <property type="entry name" value="COCE_NOND FAMILY, PUTATIVE (AFU_ORTHOLOGUE AFUA_7G00600)-RELATED"/>
    <property type="match status" value="1"/>
</dbReference>
<dbReference type="InterPro" id="IPR029058">
    <property type="entry name" value="AB_hydrolase_fold"/>
</dbReference>
<dbReference type="InterPro" id="IPR005674">
    <property type="entry name" value="CocE/Ser_esterase"/>
</dbReference>
<feature type="domain" description="Xaa-Pro dipeptidyl-peptidase C-terminal" evidence="2">
    <location>
        <begin position="334"/>
        <end position="591"/>
    </location>
</feature>
<dbReference type="Gene3D" id="3.40.50.1820">
    <property type="entry name" value="alpha/beta hydrolase"/>
    <property type="match status" value="2"/>
</dbReference>
<dbReference type="EMBL" id="JAOQJQ010000001">
    <property type="protein sequence ID" value="MCU6760854.1"/>
    <property type="molecule type" value="Genomic_DNA"/>
</dbReference>
<dbReference type="InterPro" id="IPR050585">
    <property type="entry name" value="Xaa-Pro_dipeptidyl-ppase/CocE"/>
</dbReference>
<dbReference type="InterPro" id="IPR008979">
    <property type="entry name" value="Galactose-bd-like_sf"/>
</dbReference>
<dbReference type="Pfam" id="PF08530">
    <property type="entry name" value="PepX_C"/>
    <property type="match status" value="1"/>
</dbReference>
<organism evidence="3 4">
    <name type="scientific">Brotonthovivens ammoniilytica</name>
    <dbReference type="NCBI Taxonomy" id="2981725"/>
    <lineage>
        <taxon>Bacteria</taxon>
        <taxon>Bacillati</taxon>
        <taxon>Bacillota</taxon>
        <taxon>Clostridia</taxon>
        <taxon>Lachnospirales</taxon>
        <taxon>Lachnospiraceae</taxon>
        <taxon>Brotonthovivens</taxon>
    </lineage>
</organism>
<dbReference type="GO" id="GO:0016787">
    <property type="term" value="F:hydrolase activity"/>
    <property type="evidence" value="ECO:0007669"/>
    <property type="project" value="UniProtKB-KW"/>
</dbReference>
<evidence type="ECO:0000256" key="1">
    <source>
        <dbReference type="ARBA" id="ARBA00022801"/>
    </source>
</evidence>
<dbReference type="Pfam" id="PF02129">
    <property type="entry name" value="Peptidase_S15"/>
    <property type="match status" value="1"/>
</dbReference>
<keyword evidence="1 3" id="KW-0378">Hydrolase</keyword>